<evidence type="ECO:0000259" key="4">
    <source>
        <dbReference type="PROSITE" id="PS50043"/>
    </source>
</evidence>
<dbReference type="Gene3D" id="1.25.40.10">
    <property type="entry name" value="Tetratricopeptide repeat domain"/>
    <property type="match status" value="1"/>
</dbReference>
<dbReference type="Proteomes" id="UP001165270">
    <property type="component" value="Unassembled WGS sequence"/>
</dbReference>
<name>A0ABS9XMZ1_9ACTN</name>
<dbReference type="SUPFAM" id="SSF46894">
    <property type="entry name" value="C-terminal effector domain of the bipartite response regulators"/>
    <property type="match status" value="1"/>
</dbReference>
<dbReference type="Pfam" id="PF25873">
    <property type="entry name" value="WHD_MalT"/>
    <property type="match status" value="1"/>
</dbReference>
<evidence type="ECO:0000256" key="3">
    <source>
        <dbReference type="ARBA" id="ARBA00023163"/>
    </source>
</evidence>
<comment type="caution">
    <text evidence="5">The sequence shown here is derived from an EMBL/GenBank/DDBJ whole genome shotgun (WGS) entry which is preliminary data.</text>
</comment>
<protein>
    <submittedName>
        <fullName evidence="5">LuxR C-terminal-related transcriptional regulator</fullName>
    </submittedName>
</protein>
<evidence type="ECO:0000256" key="2">
    <source>
        <dbReference type="ARBA" id="ARBA00023125"/>
    </source>
</evidence>
<sequence length="886" mass="95157">MESSPTSAEHRVDPLGDPFLRTCFALPARPVTFLRRPRLTRHLDQALRTPLTMVNGAAGAGKTLLVADWAAGLAQPPAWLTMEAEEERPGMFWAYFLHALRAWGSPISEQVGGPADANHVNRRVLSAIAEDLQARSPAVTVVLDEYDRVTVPEVAEQLDFVLQHAGQGLRLVLVTRTEPMLSLHRYRAAGALTEIRNAELAFTPEEAAALLEGHGLSLPVGTARALVDRTRGWAAGLRLSALAAQQSPDPETYLKEFEASRSTVADFLLAEVLKRQPEQTQDLLLRVSVLDRLCPDLVNALTGRTDAERILSELCRGNAFVEQLGHSWYRLHPLFGEILRAHLRVRRPGLEPELHRRAARWLRRAGSLPETLSHGAAAGDWEFTAGALVDDLAIGQFFTGLRSDDLARLFSRMDPGATSPATDLVRAARELSQSDLGRGTAHLRHAEARLATGRADPAAAQLCCALLEALAARLSGSPARAERAAESADEVQPEVPAHLLDRHPELPALLLTHLGSAQVWAGRFEDARVSLSRVADSPGRAATLLAREESMGHLALIDYLNGWTGRAEHQALESVNGTEQCGPFGPGGSGIGRVVLAAVAVDRNELARAEALLDETDGPPASLHDPVTAAGRAMVTARLQLARGNTRAAVEAADPAVAADVASPWADSHETLVTSAAHLAEGRYESAAEVLRQLGDGQPVCAVEAARIQLAVGDAGAAIDLLDSVPGAHPAAGPAVTVRAMLVRAQAADAAGDAAGARRLVALALHEARRERLRRPFLDAGRWLRPLLVTAPLHQLAAGWLRPDSSSYGAPGGPGGPPWPIVVEELSTREQDVLERLAQMMSTQEIAADLFVSVNTVKTHLKSLYRKLGVNRRSDAARRGRDLRLL</sequence>
<keyword evidence="1" id="KW-0805">Transcription regulation</keyword>
<reference evidence="5" key="1">
    <citation type="submission" date="2022-03" db="EMBL/GenBank/DDBJ databases">
        <title>Streptomyces 7R015 and 7R016 isolated from Barleria lupulina in Thailand.</title>
        <authorList>
            <person name="Kanchanasin P."/>
            <person name="Phongsopitanun W."/>
            <person name="Tanasupawat S."/>
        </authorList>
    </citation>
    <scope>NUCLEOTIDE SEQUENCE</scope>
    <source>
        <strain evidence="5">7R016</strain>
    </source>
</reference>
<gene>
    <name evidence="5" type="ORF">MQN93_27275</name>
</gene>
<dbReference type="InterPro" id="IPR000792">
    <property type="entry name" value="Tscrpt_reg_LuxR_C"/>
</dbReference>
<dbReference type="PANTHER" id="PTHR44688:SF25">
    <property type="entry name" value="HTH LUXR-TYPE DOMAIN-CONTAINING PROTEIN"/>
    <property type="match status" value="1"/>
</dbReference>
<dbReference type="Pfam" id="PF00196">
    <property type="entry name" value="GerE"/>
    <property type="match status" value="1"/>
</dbReference>
<evidence type="ECO:0000313" key="6">
    <source>
        <dbReference type="Proteomes" id="UP001165270"/>
    </source>
</evidence>
<proteinExistence type="predicted"/>
<feature type="domain" description="HTH luxR-type" evidence="4">
    <location>
        <begin position="824"/>
        <end position="884"/>
    </location>
</feature>
<evidence type="ECO:0000256" key="1">
    <source>
        <dbReference type="ARBA" id="ARBA00023015"/>
    </source>
</evidence>
<dbReference type="SMART" id="SM00421">
    <property type="entry name" value="HTH_LUXR"/>
    <property type="match status" value="1"/>
</dbReference>
<dbReference type="InterPro" id="IPR036388">
    <property type="entry name" value="WH-like_DNA-bd_sf"/>
</dbReference>
<keyword evidence="2" id="KW-0238">DNA-binding</keyword>
<dbReference type="RefSeq" id="WP_242711637.1">
    <property type="nucleotide sequence ID" value="NZ_JALDAX010000011.1"/>
</dbReference>
<evidence type="ECO:0000313" key="5">
    <source>
        <dbReference type="EMBL" id="MCI3243431.1"/>
    </source>
</evidence>
<dbReference type="InterPro" id="IPR011990">
    <property type="entry name" value="TPR-like_helical_dom_sf"/>
</dbReference>
<dbReference type="SUPFAM" id="SSF52540">
    <property type="entry name" value="P-loop containing nucleoside triphosphate hydrolases"/>
    <property type="match status" value="1"/>
</dbReference>
<dbReference type="PANTHER" id="PTHR44688">
    <property type="entry name" value="DNA-BINDING TRANSCRIPTIONAL ACTIVATOR DEVR_DOSR"/>
    <property type="match status" value="1"/>
</dbReference>
<dbReference type="PRINTS" id="PR00038">
    <property type="entry name" value="HTHLUXR"/>
</dbReference>
<accession>A0ABS9XMZ1</accession>
<organism evidence="5 6">
    <name type="scientific">Streptomyces spinosisporus</name>
    <dbReference type="NCBI Taxonomy" id="2927582"/>
    <lineage>
        <taxon>Bacteria</taxon>
        <taxon>Bacillati</taxon>
        <taxon>Actinomycetota</taxon>
        <taxon>Actinomycetes</taxon>
        <taxon>Kitasatosporales</taxon>
        <taxon>Streptomycetaceae</taxon>
        <taxon>Streptomyces</taxon>
    </lineage>
</organism>
<keyword evidence="3" id="KW-0804">Transcription</keyword>
<dbReference type="InterPro" id="IPR027417">
    <property type="entry name" value="P-loop_NTPase"/>
</dbReference>
<dbReference type="InterPro" id="IPR059106">
    <property type="entry name" value="WHD_MalT"/>
</dbReference>
<dbReference type="Gene3D" id="1.10.10.10">
    <property type="entry name" value="Winged helix-like DNA-binding domain superfamily/Winged helix DNA-binding domain"/>
    <property type="match status" value="1"/>
</dbReference>
<dbReference type="CDD" id="cd06170">
    <property type="entry name" value="LuxR_C_like"/>
    <property type="match status" value="1"/>
</dbReference>
<dbReference type="EMBL" id="JALDAX010000011">
    <property type="protein sequence ID" value="MCI3243431.1"/>
    <property type="molecule type" value="Genomic_DNA"/>
</dbReference>
<dbReference type="PROSITE" id="PS50043">
    <property type="entry name" value="HTH_LUXR_2"/>
    <property type="match status" value="1"/>
</dbReference>
<keyword evidence="6" id="KW-1185">Reference proteome</keyword>
<dbReference type="InterPro" id="IPR016032">
    <property type="entry name" value="Sig_transdc_resp-reg_C-effctor"/>
</dbReference>
<dbReference type="Gene3D" id="3.40.50.300">
    <property type="entry name" value="P-loop containing nucleotide triphosphate hydrolases"/>
    <property type="match status" value="1"/>
</dbReference>